<gene>
    <name evidence="7" type="ORF">HPO_03764</name>
</gene>
<dbReference type="Pfam" id="PF00106">
    <property type="entry name" value="adh_short"/>
    <property type="match status" value="1"/>
</dbReference>
<evidence type="ECO:0000256" key="2">
    <source>
        <dbReference type="ARBA" id="ARBA00023002"/>
    </source>
</evidence>
<comment type="similarity">
    <text evidence="1 3">Belongs to the short-chain dehydrogenases/reductases (SDR) family.</text>
</comment>
<protein>
    <submittedName>
        <fullName evidence="7">Short chain dehydrogenase</fullName>
    </submittedName>
</protein>
<dbReference type="OrthoDB" id="9781689at2"/>
<evidence type="ECO:0000259" key="6">
    <source>
        <dbReference type="SMART" id="SM00822"/>
    </source>
</evidence>
<dbReference type="AlphaFoldDB" id="A0A062VMS4"/>
<evidence type="ECO:0000313" key="8">
    <source>
        <dbReference type="Proteomes" id="UP000027100"/>
    </source>
</evidence>
<evidence type="ECO:0000256" key="4">
    <source>
        <dbReference type="SAM" id="MobiDB-lite"/>
    </source>
</evidence>
<name>A0A062VMS4_9PROT</name>
<keyword evidence="8" id="KW-1185">Reference proteome</keyword>
<dbReference type="NCBIfam" id="NF005495">
    <property type="entry name" value="PRK07109.1"/>
    <property type="match status" value="1"/>
</dbReference>
<dbReference type="SUPFAM" id="SSF51735">
    <property type="entry name" value="NAD(P)-binding Rossmann-fold domains"/>
    <property type="match status" value="1"/>
</dbReference>
<dbReference type="PRINTS" id="PR00080">
    <property type="entry name" value="SDRFAMILY"/>
</dbReference>
<dbReference type="PATRIC" id="fig|1280954.3.peg.766"/>
<evidence type="ECO:0000256" key="5">
    <source>
        <dbReference type="SAM" id="Phobius"/>
    </source>
</evidence>
<feature type="transmembrane region" description="Helical" evidence="5">
    <location>
        <begin position="318"/>
        <end position="337"/>
    </location>
</feature>
<dbReference type="Proteomes" id="UP000027100">
    <property type="component" value="Unassembled WGS sequence"/>
</dbReference>
<feature type="compositionally biased region" description="Basic and acidic residues" evidence="4">
    <location>
        <begin position="270"/>
        <end position="283"/>
    </location>
</feature>
<keyword evidence="5" id="KW-1133">Transmembrane helix</keyword>
<dbReference type="InterPro" id="IPR036291">
    <property type="entry name" value="NAD(P)-bd_dom_sf"/>
</dbReference>
<dbReference type="PRINTS" id="PR00081">
    <property type="entry name" value="GDHRDH"/>
</dbReference>
<keyword evidence="5" id="KW-0472">Membrane</keyword>
<dbReference type="SMART" id="SM00822">
    <property type="entry name" value="PKS_KR"/>
    <property type="match status" value="1"/>
</dbReference>
<dbReference type="Gene3D" id="3.40.50.720">
    <property type="entry name" value="NAD(P)-binding Rossmann-like Domain"/>
    <property type="match status" value="1"/>
</dbReference>
<dbReference type="GO" id="GO:0016491">
    <property type="term" value="F:oxidoreductase activity"/>
    <property type="evidence" value="ECO:0007669"/>
    <property type="project" value="UniProtKB-KW"/>
</dbReference>
<dbReference type="GO" id="GO:0016020">
    <property type="term" value="C:membrane"/>
    <property type="evidence" value="ECO:0007669"/>
    <property type="project" value="TreeGrafter"/>
</dbReference>
<reference evidence="7 8" key="1">
    <citation type="journal article" date="2014" name="Antonie Van Leeuwenhoek">
        <title>Hyphomonas beringensis sp. nov. and Hyphomonas chukchiensis sp. nov., isolated from surface seawater of the Bering Sea and Chukchi Sea.</title>
        <authorList>
            <person name="Li C."/>
            <person name="Lai Q."/>
            <person name="Li G."/>
            <person name="Dong C."/>
            <person name="Wang J."/>
            <person name="Liao Y."/>
            <person name="Shao Z."/>
        </authorList>
    </citation>
    <scope>NUCLEOTIDE SEQUENCE [LARGE SCALE GENOMIC DNA]</scope>
    <source>
        <strain evidence="7 8">PS728</strain>
    </source>
</reference>
<dbReference type="STRING" id="1280954.HPO_03764"/>
<dbReference type="PROSITE" id="PS00061">
    <property type="entry name" value="ADH_SHORT"/>
    <property type="match status" value="1"/>
</dbReference>
<feature type="domain" description="Ketoreductase" evidence="6">
    <location>
        <begin position="11"/>
        <end position="197"/>
    </location>
</feature>
<dbReference type="eggNOG" id="COG4221">
    <property type="taxonomic scope" value="Bacteria"/>
</dbReference>
<dbReference type="InterPro" id="IPR057326">
    <property type="entry name" value="KR_dom"/>
</dbReference>
<evidence type="ECO:0000313" key="7">
    <source>
        <dbReference type="EMBL" id="KCZ99978.1"/>
    </source>
</evidence>
<dbReference type="PANTHER" id="PTHR44196">
    <property type="entry name" value="DEHYDROGENASE/REDUCTASE SDR FAMILY MEMBER 7B"/>
    <property type="match status" value="1"/>
</dbReference>
<comment type="caution">
    <text evidence="7">The sequence shown here is derived from an EMBL/GenBank/DDBJ whole genome shotgun (WGS) entry which is preliminary data.</text>
</comment>
<feature type="region of interest" description="Disordered" evidence="4">
    <location>
        <begin position="267"/>
        <end position="295"/>
    </location>
</feature>
<accession>A0A062VMS4</accession>
<dbReference type="PANTHER" id="PTHR44196:SF1">
    <property type="entry name" value="DEHYDROGENASE_REDUCTASE SDR FAMILY MEMBER 7B"/>
    <property type="match status" value="1"/>
</dbReference>
<sequence length="340" mass="36249">MRRRQENFTGKVVVITGASAGVGRATAIAFARAGAHLALMARDARALDKTRQEVEAAGGSAQVFPLDVSDAHAVSVAAAKCEAALGPIDIWVNNAMVTVFSKVEDLTAEEVEAVTATTYLGYVHGTMAALNSMRPRGRGLIIQVGSALAYRGIPLQAAYCGAKHAIRGFTDSLRAELIADDCGVQITALHLPAINTPQFDWARSHRKRLPRPVAPVYEPEVAAEAILHAARRPAREYWLGSKTPLLIMANTLFPALIDRQLAAEAVTGQDRPRSRLPGRKDNLESPVPGGHGVRGAFGREAKPRAMIVSETRIRAGCAIGGGLLLLAAGIGLGRYFLQQR</sequence>
<evidence type="ECO:0000256" key="3">
    <source>
        <dbReference type="RuleBase" id="RU000363"/>
    </source>
</evidence>
<organism evidence="7 8">
    <name type="scientific">Hyphomonas polymorpha PS728</name>
    <dbReference type="NCBI Taxonomy" id="1280954"/>
    <lineage>
        <taxon>Bacteria</taxon>
        <taxon>Pseudomonadati</taxon>
        <taxon>Pseudomonadota</taxon>
        <taxon>Alphaproteobacteria</taxon>
        <taxon>Hyphomonadales</taxon>
        <taxon>Hyphomonadaceae</taxon>
        <taxon>Hyphomonas</taxon>
    </lineage>
</organism>
<dbReference type="RefSeq" id="WP_035594651.1">
    <property type="nucleotide sequence ID" value="NZ_ARYM01000003.1"/>
</dbReference>
<dbReference type="EMBL" id="ARYM01000003">
    <property type="protein sequence ID" value="KCZ99978.1"/>
    <property type="molecule type" value="Genomic_DNA"/>
</dbReference>
<proteinExistence type="inferred from homology"/>
<evidence type="ECO:0000256" key="1">
    <source>
        <dbReference type="ARBA" id="ARBA00006484"/>
    </source>
</evidence>
<keyword evidence="5" id="KW-0812">Transmembrane</keyword>
<dbReference type="InterPro" id="IPR002347">
    <property type="entry name" value="SDR_fam"/>
</dbReference>
<keyword evidence="2" id="KW-0560">Oxidoreductase</keyword>
<dbReference type="InterPro" id="IPR020904">
    <property type="entry name" value="Sc_DH/Rdtase_CS"/>
</dbReference>